<proteinExistence type="predicted"/>
<dbReference type="PANTHER" id="PTHR37540">
    <property type="entry name" value="TRANSCRIPTION FACTOR (ACR-2), PUTATIVE-RELATED-RELATED"/>
    <property type="match status" value="1"/>
</dbReference>
<feature type="transmembrane region" description="Helical" evidence="2">
    <location>
        <begin position="425"/>
        <end position="446"/>
    </location>
</feature>
<feature type="region of interest" description="Disordered" evidence="1">
    <location>
        <begin position="1"/>
        <end position="95"/>
    </location>
</feature>
<gene>
    <name evidence="3" type="ORF">K444DRAFT_135043</name>
</gene>
<evidence type="ECO:0000256" key="1">
    <source>
        <dbReference type="SAM" id="MobiDB-lite"/>
    </source>
</evidence>
<keyword evidence="2" id="KW-0812">Transmembrane</keyword>
<dbReference type="AlphaFoldDB" id="A0A2J6STG0"/>
<keyword evidence="4" id="KW-1185">Reference proteome</keyword>
<sequence length="547" mass="61137">MSDRRTSLDSSESSCSGRDPRGTSNFEFVSVVPTADGRAKPNRQALVRKNAARYQWRKNKSAKPLVRKPVGPGPSRKYSPVEDDEHPGKENQVTGSRYGLHQSRLALQTYYLSLAQDEKVAKIMTYSTGAVLPAIMPSSNPSIDHAGNKVLVQLIITDPLLFQIWEYHTELHYRFKFGRHLVGHCDFLESYSQIIESLNQRMRNVETQCSDSSILCVVGVTTYGPLMAKPLERTRWPSQGPLTNLNCLDTLGRLPSVQLHINGLAQLVGMRGGIQNVKTPGMAPLISLLDIIAAMRLLIPPKFPHIPWNDEPVLYETLEDPEGLPASMSSIGSGFPEHWKHSSFQPLQDLFTAIRSMAGYTVLVYNHCQGVATQSLGTLTDHRNSVQHRVLSLPPYPNEQCGFLPPCPYEQCSEPIYQLYESTRLAAQILLLWILVMGAIMTLGTLDRFYFISILSTVSSQLQIESWQEMKSILVAFLWLDMTNDIDGRDIWDELNHPSSKHSGSTRFNSPCPSLVPSLDMTIRTRSTSATEIEEIPAADQPFSIPS</sequence>
<dbReference type="EMBL" id="KZ613866">
    <property type="protein sequence ID" value="PMD54064.1"/>
    <property type="molecule type" value="Genomic_DNA"/>
</dbReference>
<dbReference type="GeneID" id="36578576"/>
<protein>
    <submittedName>
        <fullName evidence="3">Uncharacterized protein</fullName>
    </submittedName>
</protein>
<keyword evidence="2" id="KW-0472">Membrane</keyword>
<feature type="compositionally biased region" description="Polar residues" evidence="1">
    <location>
        <begin position="8"/>
        <end position="27"/>
    </location>
</feature>
<dbReference type="RefSeq" id="XP_024730968.1">
    <property type="nucleotide sequence ID" value="XM_024870494.1"/>
</dbReference>
<organism evidence="3 4">
    <name type="scientific">Hyaloscypha bicolor E</name>
    <dbReference type="NCBI Taxonomy" id="1095630"/>
    <lineage>
        <taxon>Eukaryota</taxon>
        <taxon>Fungi</taxon>
        <taxon>Dikarya</taxon>
        <taxon>Ascomycota</taxon>
        <taxon>Pezizomycotina</taxon>
        <taxon>Leotiomycetes</taxon>
        <taxon>Helotiales</taxon>
        <taxon>Hyaloscyphaceae</taxon>
        <taxon>Hyaloscypha</taxon>
        <taxon>Hyaloscypha bicolor</taxon>
    </lineage>
</organism>
<reference evidence="3 4" key="1">
    <citation type="submission" date="2016-04" db="EMBL/GenBank/DDBJ databases">
        <title>A degradative enzymes factory behind the ericoid mycorrhizal symbiosis.</title>
        <authorList>
            <consortium name="DOE Joint Genome Institute"/>
            <person name="Martino E."/>
            <person name="Morin E."/>
            <person name="Grelet G."/>
            <person name="Kuo A."/>
            <person name="Kohler A."/>
            <person name="Daghino S."/>
            <person name="Barry K."/>
            <person name="Choi C."/>
            <person name="Cichocki N."/>
            <person name="Clum A."/>
            <person name="Copeland A."/>
            <person name="Hainaut M."/>
            <person name="Haridas S."/>
            <person name="Labutti K."/>
            <person name="Lindquist E."/>
            <person name="Lipzen A."/>
            <person name="Khouja H.-R."/>
            <person name="Murat C."/>
            <person name="Ohm R."/>
            <person name="Olson A."/>
            <person name="Spatafora J."/>
            <person name="Veneault-Fourrey C."/>
            <person name="Henrissat B."/>
            <person name="Grigoriev I."/>
            <person name="Martin F."/>
            <person name="Perotto S."/>
        </authorList>
    </citation>
    <scope>NUCLEOTIDE SEQUENCE [LARGE SCALE GENOMIC DNA]</scope>
    <source>
        <strain evidence="3 4">E</strain>
    </source>
</reference>
<evidence type="ECO:0000313" key="4">
    <source>
        <dbReference type="Proteomes" id="UP000235371"/>
    </source>
</evidence>
<evidence type="ECO:0000313" key="3">
    <source>
        <dbReference type="EMBL" id="PMD54064.1"/>
    </source>
</evidence>
<name>A0A2J6STG0_9HELO</name>
<evidence type="ECO:0000256" key="2">
    <source>
        <dbReference type="SAM" id="Phobius"/>
    </source>
</evidence>
<keyword evidence="2" id="KW-1133">Transmembrane helix</keyword>
<accession>A0A2J6STG0</accession>
<dbReference type="PANTHER" id="PTHR37540:SF5">
    <property type="entry name" value="TRANSCRIPTION FACTOR DOMAIN-CONTAINING PROTEIN"/>
    <property type="match status" value="1"/>
</dbReference>
<dbReference type="Proteomes" id="UP000235371">
    <property type="component" value="Unassembled WGS sequence"/>
</dbReference>
<dbReference type="OrthoDB" id="3516757at2759"/>
<dbReference type="InParanoid" id="A0A2J6STG0"/>